<dbReference type="GO" id="GO:0010506">
    <property type="term" value="P:regulation of autophagy"/>
    <property type="evidence" value="ECO:0007669"/>
    <property type="project" value="TreeGrafter"/>
</dbReference>
<dbReference type="GO" id="GO:0004843">
    <property type="term" value="F:cysteine-type deubiquitinase activity"/>
    <property type="evidence" value="ECO:0007669"/>
    <property type="project" value="UniProtKB-EC"/>
</dbReference>
<dbReference type="KEGG" id="dci:103520637"/>
<reference evidence="10" key="1">
    <citation type="submission" date="2025-08" db="UniProtKB">
        <authorList>
            <consortium name="RefSeq"/>
        </authorList>
    </citation>
    <scope>IDENTIFICATION</scope>
</reference>
<keyword evidence="4" id="KW-0645">Protease</keyword>
<evidence type="ECO:0000256" key="2">
    <source>
        <dbReference type="ARBA" id="ARBA00005427"/>
    </source>
</evidence>
<dbReference type="InterPro" id="IPR038765">
    <property type="entry name" value="Papain-like_cys_pep_sf"/>
</dbReference>
<proteinExistence type="inferred from homology"/>
<feature type="non-terminal residue" evidence="10">
    <location>
        <position position="1"/>
    </location>
</feature>
<dbReference type="EC" id="3.4.19.12" evidence="3"/>
<dbReference type="Gene3D" id="3.90.70.10">
    <property type="entry name" value="Cysteine proteinases"/>
    <property type="match status" value="1"/>
</dbReference>
<accession>A0A1S4EPF9</accession>
<keyword evidence="6" id="KW-0378">Hydrolase</keyword>
<dbReference type="AlphaFoldDB" id="A0A1S4EPF9"/>
<dbReference type="PROSITE" id="PS50235">
    <property type="entry name" value="USP_3"/>
    <property type="match status" value="1"/>
</dbReference>
<dbReference type="InterPro" id="IPR028889">
    <property type="entry name" value="USP"/>
</dbReference>
<evidence type="ECO:0000313" key="10">
    <source>
        <dbReference type="RefSeq" id="XP_017304068.1"/>
    </source>
</evidence>
<dbReference type="GeneID" id="103520637"/>
<dbReference type="GO" id="GO:0006508">
    <property type="term" value="P:proteolysis"/>
    <property type="evidence" value="ECO:0007669"/>
    <property type="project" value="UniProtKB-KW"/>
</dbReference>
<dbReference type="GO" id="GO:0030330">
    <property type="term" value="P:DNA damage response, signal transduction by p53 class mediator"/>
    <property type="evidence" value="ECO:0007669"/>
    <property type="project" value="TreeGrafter"/>
</dbReference>
<name>A0A1S4EPF9_DIACI</name>
<dbReference type="CDD" id="cd02257">
    <property type="entry name" value="Peptidase_C19"/>
    <property type="match status" value="1"/>
</dbReference>
<comment type="catalytic activity">
    <reaction evidence="1">
        <text>Thiol-dependent hydrolysis of ester, thioester, amide, peptide and isopeptide bonds formed by the C-terminal Gly of ubiquitin (a 76-residue protein attached to proteins as an intracellular targeting signal).</text>
        <dbReference type="EC" id="3.4.19.12"/>
    </reaction>
</comment>
<dbReference type="GO" id="GO:0016579">
    <property type="term" value="P:protein deubiquitination"/>
    <property type="evidence" value="ECO:0007669"/>
    <property type="project" value="InterPro"/>
</dbReference>
<keyword evidence="5" id="KW-0833">Ubl conjugation pathway</keyword>
<evidence type="ECO:0000256" key="3">
    <source>
        <dbReference type="ARBA" id="ARBA00012759"/>
    </source>
</evidence>
<keyword evidence="7" id="KW-0788">Thiol protease</keyword>
<organism evidence="9 10">
    <name type="scientific">Diaphorina citri</name>
    <name type="common">Asian citrus psyllid</name>
    <dbReference type="NCBI Taxonomy" id="121845"/>
    <lineage>
        <taxon>Eukaryota</taxon>
        <taxon>Metazoa</taxon>
        <taxon>Ecdysozoa</taxon>
        <taxon>Arthropoda</taxon>
        <taxon>Hexapoda</taxon>
        <taxon>Insecta</taxon>
        <taxon>Pterygota</taxon>
        <taxon>Neoptera</taxon>
        <taxon>Paraneoptera</taxon>
        <taxon>Hemiptera</taxon>
        <taxon>Sternorrhyncha</taxon>
        <taxon>Psylloidea</taxon>
        <taxon>Psyllidae</taxon>
        <taxon>Diaphorininae</taxon>
        <taxon>Diaphorina</taxon>
    </lineage>
</organism>
<evidence type="ECO:0000256" key="1">
    <source>
        <dbReference type="ARBA" id="ARBA00000707"/>
    </source>
</evidence>
<dbReference type="InterPro" id="IPR050164">
    <property type="entry name" value="Peptidase_C19"/>
</dbReference>
<dbReference type="STRING" id="121845.A0A1S4EPF9"/>
<dbReference type="SUPFAM" id="SSF54001">
    <property type="entry name" value="Cysteine proteinases"/>
    <property type="match status" value="1"/>
</dbReference>
<dbReference type="GO" id="GO:0005829">
    <property type="term" value="C:cytosol"/>
    <property type="evidence" value="ECO:0007669"/>
    <property type="project" value="TreeGrafter"/>
</dbReference>
<comment type="similarity">
    <text evidence="2">Belongs to the peptidase C19 family. USP10 subfamily.</text>
</comment>
<dbReference type="PaxDb" id="121845-A0A1S4EPF9"/>
<keyword evidence="9" id="KW-1185">Reference proteome</keyword>
<evidence type="ECO:0000259" key="8">
    <source>
        <dbReference type="PROSITE" id="PS50235"/>
    </source>
</evidence>
<evidence type="ECO:0000256" key="6">
    <source>
        <dbReference type="ARBA" id="ARBA00022801"/>
    </source>
</evidence>
<dbReference type="InterPro" id="IPR001394">
    <property type="entry name" value="Peptidase_C19_UCH"/>
</dbReference>
<dbReference type="Pfam" id="PF00443">
    <property type="entry name" value="UCH"/>
    <property type="match status" value="1"/>
</dbReference>
<dbReference type="Proteomes" id="UP000079169">
    <property type="component" value="Unplaced"/>
</dbReference>
<dbReference type="PROSITE" id="PS00973">
    <property type="entry name" value="USP_2"/>
    <property type="match status" value="1"/>
</dbReference>
<feature type="domain" description="USP" evidence="8">
    <location>
        <begin position="1"/>
        <end position="146"/>
    </location>
</feature>
<evidence type="ECO:0000256" key="4">
    <source>
        <dbReference type="ARBA" id="ARBA00022670"/>
    </source>
</evidence>
<dbReference type="RefSeq" id="XP_017304068.1">
    <property type="nucleotide sequence ID" value="XM_017448579.2"/>
</dbReference>
<sequence>LEGVTSTKTNQETEAYQTVTIEELPFVLLLHLKCFDYKSHSCHKIQKALDFPVLLSLEPRLLSSGKNKKLSGGPPNGPKNKQYKLFAVVYHDGKEASKGHYITDVFHVGYSGWIRYDDANVRFVMEQEVLHPRPPRVPYILYYRRADTIGK</sequence>
<protein>
    <recommendedName>
        <fullName evidence="3">ubiquitinyl hydrolase 1</fullName>
        <ecNumber evidence="3">3.4.19.12</ecNumber>
    </recommendedName>
</protein>
<dbReference type="PANTHER" id="PTHR24006:SF687">
    <property type="entry name" value="UBIQUITIN CARBOXYL-TERMINAL HYDROLASE 10"/>
    <property type="match status" value="1"/>
</dbReference>
<evidence type="ECO:0000256" key="5">
    <source>
        <dbReference type="ARBA" id="ARBA00022786"/>
    </source>
</evidence>
<dbReference type="GO" id="GO:0005634">
    <property type="term" value="C:nucleus"/>
    <property type="evidence" value="ECO:0007669"/>
    <property type="project" value="TreeGrafter"/>
</dbReference>
<dbReference type="PANTHER" id="PTHR24006">
    <property type="entry name" value="UBIQUITIN CARBOXYL-TERMINAL HYDROLASE"/>
    <property type="match status" value="1"/>
</dbReference>
<evidence type="ECO:0000256" key="7">
    <source>
        <dbReference type="ARBA" id="ARBA00022807"/>
    </source>
</evidence>
<dbReference type="InterPro" id="IPR018200">
    <property type="entry name" value="USP_CS"/>
</dbReference>
<gene>
    <name evidence="10" type="primary">LOC103520637</name>
</gene>
<evidence type="ECO:0000313" key="9">
    <source>
        <dbReference type="Proteomes" id="UP000079169"/>
    </source>
</evidence>